<accession>A0ACD3YUA0</accession>
<protein>
    <submittedName>
        <fullName evidence="1">Uncharacterized protein</fullName>
    </submittedName>
</protein>
<gene>
    <name evidence="1" type="ORF">LCI18_003405</name>
</gene>
<evidence type="ECO:0000313" key="2">
    <source>
        <dbReference type="Proteomes" id="UP000830768"/>
    </source>
</evidence>
<organism evidence="1 2">
    <name type="scientific">Fusarium solani subsp. cucurbitae</name>
    <name type="common">Neocosmosporum cucurbitae</name>
    <dbReference type="NCBI Taxonomy" id="2747967"/>
    <lineage>
        <taxon>Eukaryota</taxon>
        <taxon>Fungi</taxon>
        <taxon>Dikarya</taxon>
        <taxon>Ascomycota</taxon>
        <taxon>Pezizomycotina</taxon>
        <taxon>Sordariomycetes</taxon>
        <taxon>Hypocreomycetidae</taxon>
        <taxon>Hypocreales</taxon>
        <taxon>Nectriaceae</taxon>
        <taxon>Fusarium</taxon>
        <taxon>Fusarium solani species complex</taxon>
    </lineage>
</organism>
<evidence type="ECO:0000313" key="1">
    <source>
        <dbReference type="EMBL" id="UPK92470.1"/>
    </source>
</evidence>
<reference evidence="1" key="1">
    <citation type="submission" date="2021-11" db="EMBL/GenBank/DDBJ databases">
        <title>Fusarium solani-melongenae Genome sequencing and assembly.</title>
        <authorList>
            <person name="Xie S."/>
            <person name="Huang L."/>
            <person name="Zhang X."/>
        </authorList>
    </citation>
    <scope>NUCLEOTIDE SEQUENCE</scope>
    <source>
        <strain evidence="1">CRI 24-3</strain>
    </source>
</reference>
<proteinExistence type="predicted"/>
<sequence>MPFSDLVWQSRYDAGFVADANNLPQYRELRSKRRKTQLACNCCRVRKTKCDGGRPVCYACEKRGSREDCLYEEGTLRTRRHIQALETRLEQLERGYGPKHTSGSQRSSRRQWQRDFPSRPSPPLGGGTVNTSGVPDKLIPSASHVTHSQSTLGGDSATTALSNQAGSPDALATVSTCVRHHDQLYGASSTIAFVEHVFVTTDETDGPSKPNTDGFEPATHNIGQSGLQIKNLTGLEFLPIRRISDSYLESFWDIVHPVFPVLHKPTFMQFYCLLWEPARIARADTTVDDPVLLATLNLVLAIGCRFTQRVDLDSRAIQADQFYQRARGLVPIDSLDVASLPTVQLLLLTAIHLQSTTYSSRCWNMVGLATRVAQSLGLHLNRGESETSNQLEREMRRRVWYTCVTLDRLMCTTFGRPAMLPHNSQVPLPLMVDDEYLLKDGEGTQAAAIQCRMGLFVYTVQLFDILGEILDCFYAEAGQAKNLTTGKHQERSMSDLHEMLRLNSKLDQFLEALPSNLRLQTLLESSETPIGTALLQARILYCRFLYTRLLLLRPVILFLSRSASSRKLDRTPRDQNSLGDEIAGRMRQVCLDTAHELISVLYQDMDSVYRCSAWWTVYFTFGAATVLLASLLSSLEDTMASVDASLSLAMEIFKHYINKIESSAQAIQVIEVMKHRLSHFRNIGASTSHRESQHDELPLGLSPQDSAVVSGSNFSNFEGHLQGLEPDPFTEDWFSYQAMAFDFQDYL</sequence>
<dbReference type="EMBL" id="CP090032">
    <property type="protein sequence ID" value="UPK92470.1"/>
    <property type="molecule type" value="Genomic_DNA"/>
</dbReference>
<dbReference type="Proteomes" id="UP000830768">
    <property type="component" value="Chromosome 3"/>
</dbReference>
<keyword evidence="2" id="KW-1185">Reference proteome</keyword>
<name>A0ACD3YUA0_FUSSC</name>